<keyword evidence="5" id="KW-1133">Transmembrane helix</keyword>
<accession>A0A2H1WFJ5</accession>
<keyword evidence="4" id="KW-0505">Motor protein</keyword>
<dbReference type="GO" id="GO:0016459">
    <property type="term" value="C:myosin complex"/>
    <property type="evidence" value="ECO:0007669"/>
    <property type="project" value="UniProtKB-KW"/>
</dbReference>
<dbReference type="GO" id="GO:0051015">
    <property type="term" value="F:actin filament binding"/>
    <property type="evidence" value="ECO:0007669"/>
    <property type="project" value="TreeGrafter"/>
</dbReference>
<keyword evidence="1" id="KW-0547">Nucleotide-binding</keyword>
<evidence type="ECO:0000256" key="3">
    <source>
        <dbReference type="ARBA" id="ARBA00023203"/>
    </source>
</evidence>
<proteinExistence type="inferred from homology"/>
<dbReference type="Gene3D" id="1.10.10.820">
    <property type="match status" value="1"/>
</dbReference>
<evidence type="ECO:0000256" key="4">
    <source>
        <dbReference type="PROSITE-ProRule" id="PRU00782"/>
    </source>
</evidence>
<keyword evidence="4" id="KW-0518">Myosin</keyword>
<dbReference type="SUPFAM" id="SSF52540">
    <property type="entry name" value="P-loop containing nucleoside triphosphate hydrolases"/>
    <property type="match status" value="1"/>
</dbReference>
<keyword evidence="5" id="KW-0472">Membrane</keyword>
<dbReference type="GO" id="GO:0000146">
    <property type="term" value="F:microfilament motor activity"/>
    <property type="evidence" value="ECO:0007669"/>
    <property type="project" value="TreeGrafter"/>
</dbReference>
<organism evidence="7">
    <name type="scientific">Spodoptera frugiperda</name>
    <name type="common">Fall armyworm</name>
    <dbReference type="NCBI Taxonomy" id="7108"/>
    <lineage>
        <taxon>Eukaryota</taxon>
        <taxon>Metazoa</taxon>
        <taxon>Ecdysozoa</taxon>
        <taxon>Arthropoda</taxon>
        <taxon>Hexapoda</taxon>
        <taxon>Insecta</taxon>
        <taxon>Pterygota</taxon>
        <taxon>Neoptera</taxon>
        <taxon>Endopterygota</taxon>
        <taxon>Lepidoptera</taxon>
        <taxon>Glossata</taxon>
        <taxon>Ditrysia</taxon>
        <taxon>Noctuoidea</taxon>
        <taxon>Noctuidae</taxon>
        <taxon>Amphipyrinae</taxon>
        <taxon>Spodoptera</taxon>
    </lineage>
</organism>
<dbReference type="InterPro" id="IPR027417">
    <property type="entry name" value="P-loop_NTPase"/>
</dbReference>
<comment type="similarity">
    <text evidence="4">Belongs to the TRAFAC class myosin-kinesin ATPase superfamily. Myosin family.</text>
</comment>
<dbReference type="GO" id="GO:0007015">
    <property type="term" value="P:actin filament organization"/>
    <property type="evidence" value="ECO:0007669"/>
    <property type="project" value="TreeGrafter"/>
</dbReference>
<dbReference type="PROSITE" id="PS51456">
    <property type="entry name" value="MYOSIN_MOTOR"/>
    <property type="match status" value="1"/>
</dbReference>
<dbReference type="Pfam" id="PF00063">
    <property type="entry name" value="Myosin_head"/>
    <property type="match status" value="1"/>
</dbReference>
<name>A0A2H1WFJ5_SPOFR</name>
<protein>
    <submittedName>
        <fullName evidence="7">SFRICE_012541</fullName>
    </submittedName>
</protein>
<sequence>MGGGDCLPSVNLLCLMMVIIVASSSLFYYERGMSSNDFSHPGRGERECQTFNHQESFHYLNQGGSPNIDGVDDLRTFNETRSALTTLGVTETEQDDMFRILATILHLGNVELLACDPDAPPTQDTDDGAYINSTDKHLAIVCSLLGISRAELSRWLTHRRIASAHETILYTMDK</sequence>
<feature type="domain" description="Myosin motor" evidence="6">
    <location>
        <begin position="1"/>
        <end position="174"/>
    </location>
</feature>
<dbReference type="PANTHER" id="PTHR13140:SF706">
    <property type="entry name" value="DILUTE CLASS UNCONVENTIONAL MYOSIN, ISOFORM C"/>
    <property type="match status" value="1"/>
</dbReference>
<dbReference type="GO" id="GO:0005737">
    <property type="term" value="C:cytoplasm"/>
    <property type="evidence" value="ECO:0007669"/>
    <property type="project" value="TreeGrafter"/>
</dbReference>
<dbReference type="AlphaFoldDB" id="A0A2H1WFJ5"/>
<comment type="caution">
    <text evidence="4">Lacks conserved residue(s) required for the propagation of feature annotation.</text>
</comment>
<keyword evidence="2" id="KW-0067">ATP-binding</keyword>
<evidence type="ECO:0000313" key="7">
    <source>
        <dbReference type="EMBL" id="SOQ51855.1"/>
    </source>
</evidence>
<dbReference type="PANTHER" id="PTHR13140">
    <property type="entry name" value="MYOSIN"/>
    <property type="match status" value="1"/>
</dbReference>
<dbReference type="GO" id="GO:0005524">
    <property type="term" value="F:ATP binding"/>
    <property type="evidence" value="ECO:0007669"/>
    <property type="project" value="UniProtKB-KW"/>
</dbReference>
<dbReference type="InterPro" id="IPR001609">
    <property type="entry name" value="Myosin_head_motor_dom-like"/>
</dbReference>
<evidence type="ECO:0000256" key="5">
    <source>
        <dbReference type="SAM" id="Phobius"/>
    </source>
</evidence>
<keyword evidence="5" id="KW-0812">Transmembrane</keyword>
<reference evidence="7" key="1">
    <citation type="submission" date="2016-07" db="EMBL/GenBank/DDBJ databases">
        <authorList>
            <person name="Bretaudeau A."/>
        </authorList>
    </citation>
    <scope>NUCLEOTIDE SEQUENCE</scope>
    <source>
        <strain evidence="7">Rice</strain>
        <tissue evidence="7">Whole body</tissue>
    </source>
</reference>
<evidence type="ECO:0000259" key="6">
    <source>
        <dbReference type="PROSITE" id="PS51456"/>
    </source>
</evidence>
<dbReference type="Gene3D" id="1.20.120.720">
    <property type="entry name" value="Myosin VI head, motor domain, U50 subdomain"/>
    <property type="match status" value="1"/>
</dbReference>
<evidence type="ECO:0000256" key="2">
    <source>
        <dbReference type="ARBA" id="ARBA00022840"/>
    </source>
</evidence>
<feature type="transmembrane region" description="Helical" evidence="5">
    <location>
        <begin position="12"/>
        <end position="29"/>
    </location>
</feature>
<gene>
    <name evidence="7" type="ORF">SFRICE_012541</name>
</gene>
<dbReference type="GO" id="GO:0016020">
    <property type="term" value="C:membrane"/>
    <property type="evidence" value="ECO:0007669"/>
    <property type="project" value="TreeGrafter"/>
</dbReference>
<evidence type="ECO:0000256" key="1">
    <source>
        <dbReference type="ARBA" id="ARBA00022741"/>
    </source>
</evidence>
<keyword evidence="3 4" id="KW-0009">Actin-binding</keyword>
<dbReference type="EMBL" id="ODYU01008348">
    <property type="protein sequence ID" value="SOQ51855.1"/>
    <property type="molecule type" value="Genomic_DNA"/>
</dbReference>